<dbReference type="EMBL" id="VSSQ01003148">
    <property type="protein sequence ID" value="MPM19291.1"/>
    <property type="molecule type" value="Genomic_DNA"/>
</dbReference>
<protein>
    <submittedName>
        <fullName evidence="1">Uncharacterized protein</fullName>
    </submittedName>
</protein>
<proteinExistence type="predicted"/>
<comment type="caution">
    <text evidence="1">The sequence shown here is derived from an EMBL/GenBank/DDBJ whole genome shotgun (WGS) entry which is preliminary data.</text>
</comment>
<evidence type="ECO:0000313" key="1">
    <source>
        <dbReference type="EMBL" id="MPM19291.1"/>
    </source>
</evidence>
<gene>
    <name evidence="1" type="ORF">SDC9_65712</name>
</gene>
<sequence>MPDYKEMYITLFKETTKAISILQTAQQRTEEIYISDDTENNFILLKPHKDEKDKD</sequence>
<dbReference type="AlphaFoldDB" id="A0A644XU53"/>
<accession>A0A644XU53</accession>
<reference evidence="1" key="1">
    <citation type="submission" date="2019-08" db="EMBL/GenBank/DDBJ databases">
        <authorList>
            <person name="Kucharzyk K."/>
            <person name="Murdoch R.W."/>
            <person name="Higgins S."/>
            <person name="Loffler F."/>
        </authorList>
    </citation>
    <scope>NUCLEOTIDE SEQUENCE</scope>
</reference>
<organism evidence="1">
    <name type="scientific">bioreactor metagenome</name>
    <dbReference type="NCBI Taxonomy" id="1076179"/>
    <lineage>
        <taxon>unclassified sequences</taxon>
        <taxon>metagenomes</taxon>
        <taxon>ecological metagenomes</taxon>
    </lineage>
</organism>
<name>A0A644XU53_9ZZZZ</name>